<organism evidence="2 3">
    <name type="scientific">Polyplosphaeria fusca</name>
    <dbReference type="NCBI Taxonomy" id="682080"/>
    <lineage>
        <taxon>Eukaryota</taxon>
        <taxon>Fungi</taxon>
        <taxon>Dikarya</taxon>
        <taxon>Ascomycota</taxon>
        <taxon>Pezizomycotina</taxon>
        <taxon>Dothideomycetes</taxon>
        <taxon>Pleosporomycetidae</taxon>
        <taxon>Pleosporales</taxon>
        <taxon>Tetraplosphaeriaceae</taxon>
        <taxon>Polyplosphaeria</taxon>
    </lineage>
</organism>
<dbReference type="AlphaFoldDB" id="A0A9P4QPT9"/>
<protein>
    <recommendedName>
        <fullName evidence="4">BED-type domain-containing protein</fullName>
    </recommendedName>
</protein>
<feature type="compositionally biased region" description="Low complexity" evidence="1">
    <location>
        <begin position="178"/>
        <end position="188"/>
    </location>
</feature>
<keyword evidence="3" id="KW-1185">Reference proteome</keyword>
<feature type="region of interest" description="Disordered" evidence="1">
    <location>
        <begin position="175"/>
        <end position="237"/>
    </location>
</feature>
<feature type="region of interest" description="Disordered" evidence="1">
    <location>
        <begin position="1"/>
        <end position="72"/>
    </location>
</feature>
<sequence length="249" mass="27725">MKPERRSTAGKRRADLEDLSQKKKPKRSKAQDTVSSGSLLLLPDPPVDESIPEDVPIPTPPPVLTNTEEESTQDVSEISVPSLLGVSFDWGFVNWESLPGYTMDRSKGSKGAWWWQFGVPVQYKRGAILIKSFICEICHSKSTRSPYEGVFAVNNGSSGVTKHFKRRHPELHDRYCKSQESQPQSQPQSQPPSQPPSRPQSKSQLGGGLRVGDGNTRVVRPQDTFTGAPVVYTEPDPFSFEFEDTENII</sequence>
<comment type="caution">
    <text evidence="2">The sequence shown here is derived from an EMBL/GenBank/DDBJ whole genome shotgun (WGS) entry which is preliminary data.</text>
</comment>
<feature type="compositionally biased region" description="Basic and acidic residues" evidence="1">
    <location>
        <begin position="1"/>
        <end position="21"/>
    </location>
</feature>
<evidence type="ECO:0000256" key="1">
    <source>
        <dbReference type="SAM" id="MobiDB-lite"/>
    </source>
</evidence>
<proteinExistence type="predicted"/>
<gene>
    <name evidence="2" type="ORF">EJ04DRAFT_48071</name>
</gene>
<dbReference type="OrthoDB" id="3811417at2759"/>
<name>A0A9P4QPT9_9PLEO</name>
<dbReference type="EMBL" id="ML996221">
    <property type="protein sequence ID" value="KAF2730280.1"/>
    <property type="molecule type" value="Genomic_DNA"/>
</dbReference>
<accession>A0A9P4QPT9</accession>
<dbReference type="Proteomes" id="UP000799444">
    <property type="component" value="Unassembled WGS sequence"/>
</dbReference>
<feature type="compositionally biased region" description="Pro residues" evidence="1">
    <location>
        <begin position="189"/>
        <end position="198"/>
    </location>
</feature>
<evidence type="ECO:0000313" key="2">
    <source>
        <dbReference type="EMBL" id="KAF2730280.1"/>
    </source>
</evidence>
<evidence type="ECO:0000313" key="3">
    <source>
        <dbReference type="Proteomes" id="UP000799444"/>
    </source>
</evidence>
<evidence type="ECO:0008006" key="4">
    <source>
        <dbReference type="Google" id="ProtNLM"/>
    </source>
</evidence>
<reference evidence="2" key="1">
    <citation type="journal article" date="2020" name="Stud. Mycol.">
        <title>101 Dothideomycetes genomes: a test case for predicting lifestyles and emergence of pathogens.</title>
        <authorList>
            <person name="Haridas S."/>
            <person name="Albert R."/>
            <person name="Binder M."/>
            <person name="Bloem J."/>
            <person name="Labutti K."/>
            <person name="Salamov A."/>
            <person name="Andreopoulos B."/>
            <person name="Baker S."/>
            <person name="Barry K."/>
            <person name="Bills G."/>
            <person name="Bluhm B."/>
            <person name="Cannon C."/>
            <person name="Castanera R."/>
            <person name="Culley D."/>
            <person name="Daum C."/>
            <person name="Ezra D."/>
            <person name="Gonzalez J."/>
            <person name="Henrissat B."/>
            <person name="Kuo A."/>
            <person name="Liang C."/>
            <person name="Lipzen A."/>
            <person name="Lutzoni F."/>
            <person name="Magnuson J."/>
            <person name="Mondo S."/>
            <person name="Nolan M."/>
            <person name="Ohm R."/>
            <person name="Pangilinan J."/>
            <person name="Park H.-J."/>
            <person name="Ramirez L."/>
            <person name="Alfaro M."/>
            <person name="Sun H."/>
            <person name="Tritt A."/>
            <person name="Yoshinaga Y."/>
            <person name="Zwiers L.-H."/>
            <person name="Turgeon B."/>
            <person name="Goodwin S."/>
            <person name="Spatafora J."/>
            <person name="Crous P."/>
            <person name="Grigoriev I."/>
        </authorList>
    </citation>
    <scope>NUCLEOTIDE SEQUENCE</scope>
    <source>
        <strain evidence="2">CBS 125425</strain>
    </source>
</reference>